<evidence type="ECO:0000256" key="2">
    <source>
        <dbReference type="ARBA" id="ARBA00023015"/>
    </source>
</evidence>
<dbReference type="Pfam" id="PF03466">
    <property type="entry name" value="LysR_substrate"/>
    <property type="match status" value="1"/>
</dbReference>
<dbReference type="GO" id="GO:0005829">
    <property type="term" value="C:cytosol"/>
    <property type="evidence" value="ECO:0007669"/>
    <property type="project" value="TreeGrafter"/>
</dbReference>
<evidence type="ECO:0000259" key="5">
    <source>
        <dbReference type="PROSITE" id="PS50931"/>
    </source>
</evidence>
<dbReference type="EMBL" id="SMAJ01000006">
    <property type="protein sequence ID" value="TCT07400.1"/>
    <property type="molecule type" value="Genomic_DNA"/>
</dbReference>
<dbReference type="PROSITE" id="PS50931">
    <property type="entry name" value="HTH_LYSR"/>
    <property type="match status" value="1"/>
</dbReference>
<dbReference type="InterPro" id="IPR050950">
    <property type="entry name" value="HTH-type_LysR_regulators"/>
</dbReference>
<evidence type="ECO:0000256" key="3">
    <source>
        <dbReference type="ARBA" id="ARBA00023125"/>
    </source>
</evidence>
<dbReference type="Proteomes" id="UP000295525">
    <property type="component" value="Unassembled WGS sequence"/>
</dbReference>
<reference evidence="6 7" key="1">
    <citation type="submission" date="2019-03" db="EMBL/GenBank/DDBJ databases">
        <title>Genomic Encyclopedia of Type Strains, Phase IV (KMG-IV): sequencing the most valuable type-strain genomes for metagenomic binning, comparative biology and taxonomic classification.</title>
        <authorList>
            <person name="Goeker M."/>
        </authorList>
    </citation>
    <scope>NUCLEOTIDE SEQUENCE [LARGE SCALE GENOMIC DNA]</scope>
    <source>
        <strain evidence="6 7">DSM 24591</strain>
    </source>
</reference>
<dbReference type="OrthoDB" id="9133980at2"/>
<dbReference type="SUPFAM" id="SSF53850">
    <property type="entry name" value="Periplasmic binding protein-like II"/>
    <property type="match status" value="1"/>
</dbReference>
<dbReference type="FunFam" id="1.10.10.10:FF:000001">
    <property type="entry name" value="LysR family transcriptional regulator"/>
    <property type="match status" value="1"/>
</dbReference>
<evidence type="ECO:0000313" key="7">
    <source>
        <dbReference type="Proteomes" id="UP000295525"/>
    </source>
</evidence>
<evidence type="ECO:0000256" key="1">
    <source>
        <dbReference type="ARBA" id="ARBA00009437"/>
    </source>
</evidence>
<comment type="similarity">
    <text evidence="1">Belongs to the LysR transcriptional regulatory family.</text>
</comment>
<dbReference type="RefSeq" id="WP_132582150.1">
    <property type="nucleotide sequence ID" value="NZ_SMAJ01000006.1"/>
</dbReference>
<dbReference type="Gene3D" id="1.10.10.10">
    <property type="entry name" value="Winged helix-like DNA-binding domain superfamily/Winged helix DNA-binding domain"/>
    <property type="match status" value="1"/>
</dbReference>
<gene>
    <name evidence="6" type="ORF">EDC26_106124</name>
</gene>
<keyword evidence="2" id="KW-0805">Transcription regulation</keyword>
<dbReference type="Pfam" id="PF00126">
    <property type="entry name" value="HTH_1"/>
    <property type="match status" value="1"/>
</dbReference>
<dbReference type="PRINTS" id="PR00039">
    <property type="entry name" value="HTHLYSR"/>
</dbReference>
<dbReference type="InterPro" id="IPR005119">
    <property type="entry name" value="LysR_subst-bd"/>
</dbReference>
<organism evidence="6 7">
    <name type="scientific">Paralcaligenes ureilyticus</name>
    <dbReference type="NCBI Taxonomy" id="627131"/>
    <lineage>
        <taxon>Bacteria</taxon>
        <taxon>Pseudomonadati</taxon>
        <taxon>Pseudomonadota</taxon>
        <taxon>Betaproteobacteria</taxon>
        <taxon>Burkholderiales</taxon>
        <taxon>Alcaligenaceae</taxon>
        <taxon>Paralcaligenes</taxon>
    </lineage>
</organism>
<dbReference type="GO" id="GO:0003677">
    <property type="term" value="F:DNA binding"/>
    <property type="evidence" value="ECO:0007669"/>
    <property type="project" value="UniProtKB-KW"/>
</dbReference>
<dbReference type="PANTHER" id="PTHR30419">
    <property type="entry name" value="HTH-TYPE TRANSCRIPTIONAL REGULATOR YBHD"/>
    <property type="match status" value="1"/>
</dbReference>
<keyword evidence="7" id="KW-1185">Reference proteome</keyword>
<dbReference type="InterPro" id="IPR000847">
    <property type="entry name" value="LysR_HTH_N"/>
</dbReference>
<proteinExistence type="inferred from homology"/>
<dbReference type="SUPFAM" id="SSF46785">
    <property type="entry name" value="Winged helix' DNA-binding domain"/>
    <property type="match status" value="1"/>
</dbReference>
<name>A0A4R3M2N4_9BURK</name>
<sequence length="313" mass="35241">MGYELKIEIRDLRYFETIAELGHLGRAADVLCRSQPALTKCLHRLENEIGAALFERKGRGLELTAVGREFYIRASKICETNDRYLSDMREFVAGSVGKVRVGCGPITADYLLPIICNLVLRHAPNVSLEIMINTNYFLKEQIKQDRLDLIVGVVTDDDEFRHQAFIDDIVVVAARKGHPIFQSGPVKLRNLLEYQWILPTTLVASRKWLDKVFLAHKLHRPNAHIETNSLPSIHDVIGSTDLLCFLSRLTLDHPKTRGMLKEVELAETTMVRKLGITYPHGSLMPATARLIDLLNQHHHAHMATVVGGTPATT</sequence>
<protein>
    <submittedName>
        <fullName evidence="6">LysR family transcriptional regulator</fullName>
    </submittedName>
</protein>
<accession>A0A4R3M2N4</accession>
<evidence type="ECO:0000256" key="4">
    <source>
        <dbReference type="ARBA" id="ARBA00023163"/>
    </source>
</evidence>
<dbReference type="AlphaFoldDB" id="A0A4R3M2N4"/>
<dbReference type="Gene3D" id="3.40.190.290">
    <property type="match status" value="1"/>
</dbReference>
<feature type="domain" description="HTH lysR-type" evidence="5">
    <location>
        <begin position="7"/>
        <end position="64"/>
    </location>
</feature>
<evidence type="ECO:0000313" key="6">
    <source>
        <dbReference type="EMBL" id="TCT07400.1"/>
    </source>
</evidence>
<dbReference type="InterPro" id="IPR036390">
    <property type="entry name" value="WH_DNA-bd_sf"/>
</dbReference>
<dbReference type="PANTHER" id="PTHR30419:SF8">
    <property type="entry name" value="NITROGEN ASSIMILATION TRANSCRIPTIONAL ACTIVATOR-RELATED"/>
    <property type="match status" value="1"/>
</dbReference>
<keyword evidence="3" id="KW-0238">DNA-binding</keyword>
<keyword evidence="4" id="KW-0804">Transcription</keyword>
<comment type="caution">
    <text evidence="6">The sequence shown here is derived from an EMBL/GenBank/DDBJ whole genome shotgun (WGS) entry which is preliminary data.</text>
</comment>
<dbReference type="InterPro" id="IPR036388">
    <property type="entry name" value="WH-like_DNA-bd_sf"/>
</dbReference>
<dbReference type="GO" id="GO:0003700">
    <property type="term" value="F:DNA-binding transcription factor activity"/>
    <property type="evidence" value="ECO:0007669"/>
    <property type="project" value="InterPro"/>
</dbReference>